<feature type="region of interest" description="Disordered" evidence="1">
    <location>
        <begin position="152"/>
        <end position="271"/>
    </location>
</feature>
<evidence type="ECO:0000256" key="1">
    <source>
        <dbReference type="SAM" id="MobiDB-lite"/>
    </source>
</evidence>
<feature type="compositionally biased region" description="Low complexity" evidence="1">
    <location>
        <begin position="178"/>
        <end position="194"/>
    </location>
</feature>
<sequence>MNFVQNILWNSVEGFVEAGTRTAGGYAGDALIKAGDMIENSGRSVGTGIERRASNYGSSITGQSYQPSAKALPSTARKPAIKRSNSLPPNTKSIAPTSKTPIGAKKAGAARKQLTGAAGGAQKQLTGAAGGAQKQLTGAAGGAQKALGGAAGAAKKSLPKPYPNNMPYGTKTPPPSKPASTSNLLPSSSYAPSSAGGGSGKKKPVKPHAPRPFVPPEETAKKEDDKKKAPYPGTNTLPGQASRTPARAKKYKPMERLGAQTERGKVQHIAV</sequence>
<dbReference type="AlphaFoldDB" id="A0A2T2NGV6"/>
<reference evidence="2 3" key="1">
    <citation type="journal article" date="2018" name="Front. Microbiol.">
        <title>Genome-Wide Analysis of Corynespora cassiicola Leaf Fall Disease Putative Effectors.</title>
        <authorList>
            <person name="Lopez D."/>
            <person name="Ribeiro S."/>
            <person name="Label P."/>
            <person name="Fumanal B."/>
            <person name="Venisse J.S."/>
            <person name="Kohler A."/>
            <person name="de Oliveira R.R."/>
            <person name="Labutti K."/>
            <person name="Lipzen A."/>
            <person name="Lail K."/>
            <person name="Bauer D."/>
            <person name="Ohm R.A."/>
            <person name="Barry K.W."/>
            <person name="Spatafora J."/>
            <person name="Grigoriev I.V."/>
            <person name="Martin F.M."/>
            <person name="Pujade-Renaud V."/>
        </authorList>
    </citation>
    <scope>NUCLEOTIDE SEQUENCE [LARGE SCALE GENOMIC DNA]</scope>
    <source>
        <strain evidence="2 3">Philippines</strain>
    </source>
</reference>
<name>A0A2T2NGV6_CORCC</name>
<feature type="compositionally biased region" description="Basic and acidic residues" evidence="1">
    <location>
        <begin position="218"/>
        <end position="228"/>
    </location>
</feature>
<dbReference type="Proteomes" id="UP000240883">
    <property type="component" value="Unassembled WGS sequence"/>
</dbReference>
<organism evidence="2 3">
    <name type="scientific">Corynespora cassiicola Philippines</name>
    <dbReference type="NCBI Taxonomy" id="1448308"/>
    <lineage>
        <taxon>Eukaryota</taxon>
        <taxon>Fungi</taxon>
        <taxon>Dikarya</taxon>
        <taxon>Ascomycota</taxon>
        <taxon>Pezizomycotina</taxon>
        <taxon>Dothideomycetes</taxon>
        <taxon>Pleosporomycetidae</taxon>
        <taxon>Pleosporales</taxon>
        <taxon>Corynesporascaceae</taxon>
        <taxon>Corynespora</taxon>
    </lineage>
</organism>
<dbReference type="EMBL" id="KZ678138">
    <property type="protein sequence ID" value="PSN64671.1"/>
    <property type="molecule type" value="Genomic_DNA"/>
</dbReference>
<feature type="compositionally biased region" description="Basic residues" evidence="1">
    <location>
        <begin position="200"/>
        <end position="209"/>
    </location>
</feature>
<feature type="region of interest" description="Disordered" evidence="1">
    <location>
        <begin position="57"/>
        <end position="115"/>
    </location>
</feature>
<proteinExistence type="predicted"/>
<gene>
    <name evidence="2" type="ORF">BS50DRAFT_79157</name>
</gene>
<protein>
    <submittedName>
        <fullName evidence="2">Uncharacterized protein</fullName>
    </submittedName>
</protein>
<evidence type="ECO:0000313" key="2">
    <source>
        <dbReference type="EMBL" id="PSN64671.1"/>
    </source>
</evidence>
<feature type="compositionally biased region" description="Polar residues" evidence="1">
    <location>
        <begin position="83"/>
        <end position="100"/>
    </location>
</feature>
<feature type="compositionally biased region" description="Polar residues" evidence="1">
    <location>
        <begin position="57"/>
        <end position="67"/>
    </location>
</feature>
<evidence type="ECO:0000313" key="3">
    <source>
        <dbReference type="Proteomes" id="UP000240883"/>
    </source>
</evidence>
<keyword evidence="3" id="KW-1185">Reference proteome</keyword>
<dbReference type="OrthoDB" id="3945698at2759"/>
<feature type="compositionally biased region" description="Polar residues" evidence="1">
    <location>
        <begin position="233"/>
        <end position="243"/>
    </location>
</feature>
<dbReference type="STRING" id="1448308.A0A2T2NGV6"/>
<accession>A0A2T2NGV6</accession>